<feature type="transmembrane region" description="Helical" evidence="10">
    <location>
        <begin position="6"/>
        <end position="24"/>
    </location>
</feature>
<accession>A0A1G6SYV2</accession>
<sequence>MTNILSIITFLPLVAALILAVFLRGDDAAARRNAKWLALIATTATFVISLTTLFGFDPANTGFQFVEDRNWIMGLRYKMGVDGISILFVLLTTFLMPLTILSTWEMETRVKEYMIAFLVLEGLMIGVFTALDLILFYLFFEAGLIPMFLIIGIWGGQNRIYAAFKFFLYTFLGSVLMLLAMIAMYRAAGTTDIELLLAFDFSSEPMQFLGWTIFGGLQTLLFLAFFASFAVKMPMWPVHTWLPDAHVQAPTAGSVVLAAVLLKMGGYGFLRFSLPMFPVASDIFQPVVFWLSAIAIVYTSLVALAQSDMKKLIAYSSVAHMGYVTMGIFAANQVGVDGAIFQMLSHGFISGALFLLVGVIYDRMHTREIDAYGGLVNRMPKYALVFMFFTMANVGLPGTSGFVGEFLTLLGVFRENTWVGLVAATGVILSAAYALWLYRRVTLGALLKESLKSITDMTPRERWIFVPLIAMTLWLGIYPRVVTDITGPSVAALLNDVETANAERHDDPAAYRVAEATAGADDAAAEH</sequence>
<evidence type="ECO:0000256" key="2">
    <source>
        <dbReference type="ARBA" id="ARBA00004127"/>
    </source>
</evidence>
<evidence type="ECO:0000259" key="11">
    <source>
        <dbReference type="Pfam" id="PF00361"/>
    </source>
</evidence>
<keyword evidence="5" id="KW-1278">Translocase</keyword>
<gene>
    <name evidence="13" type="ORF">SAMN05421538_101140</name>
</gene>
<dbReference type="InterPro" id="IPR000260">
    <property type="entry name" value="NADH4_N"/>
</dbReference>
<keyword evidence="14" id="KW-1185">Reference proteome</keyword>
<dbReference type="GO" id="GO:0003954">
    <property type="term" value="F:NADH dehydrogenase activity"/>
    <property type="evidence" value="ECO:0007669"/>
    <property type="project" value="TreeGrafter"/>
</dbReference>
<evidence type="ECO:0000256" key="8">
    <source>
        <dbReference type="ARBA" id="ARBA00023136"/>
    </source>
</evidence>
<dbReference type="InterPro" id="IPR010227">
    <property type="entry name" value="NADH_Q_OxRdtase_chainM/4"/>
</dbReference>
<evidence type="ECO:0000256" key="5">
    <source>
        <dbReference type="ARBA" id="ARBA00022967"/>
    </source>
</evidence>
<feature type="transmembrane region" description="Helical" evidence="10">
    <location>
        <begin position="83"/>
        <end position="101"/>
    </location>
</feature>
<dbReference type="STRING" id="591205.SAMN05421538_101140"/>
<dbReference type="AlphaFoldDB" id="A0A1G6SYV2"/>
<dbReference type="InterPro" id="IPR003918">
    <property type="entry name" value="NADH_UbQ_OxRdtase"/>
</dbReference>
<dbReference type="GO" id="GO:0012505">
    <property type="term" value="C:endomembrane system"/>
    <property type="evidence" value="ECO:0007669"/>
    <property type="project" value="UniProtKB-SubCell"/>
</dbReference>
<dbReference type="OrthoDB" id="9768329at2"/>
<dbReference type="NCBIfam" id="TIGR01972">
    <property type="entry name" value="NDH_I_M"/>
    <property type="match status" value="1"/>
</dbReference>
<evidence type="ECO:0000256" key="4">
    <source>
        <dbReference type="ARBA" id="ARBA00022692"/>
    </source>
</evidence>
<feature type="domain" description="NADH:quinone oxidoreductase/Mrp antiporter transmembrane" evidence="11">
    <location>
        <begin position="130"/>
        <end position="427"/>
    </location>
</feature>
<evidence type="ECO:0000256" key="7">
    <source>
        <dbReference type="ARBA" id="ARBA00023027"/>
    </source>
</evidence>
<dbReference type="InterPro" id="IPR001750">
    <property type="entry name" value="ND/Mrp_TM"/>
</dbReference>
<evidence type="ECO:0000256" key="10">
    <source>
        <dbReference type="SAM" id="Phobius"/>
    </source>
</evidence>
<comment type="subcellular location">
    <subcellularLocation>
        <location evidence="2">Endomembrane system</location>
        <topology evidence="2">Multi-pass membrane protein</topology>
    </subcellularLocation>
    <subcellularLocation>
        <location evidence="9">Membrane</location>
        <topology evidence="9">Multi-pass membrane protein</topology>
    </subcellularLocation>
</comment>
<evidence type="ECO:0000256" key="6">
    <source>
        <dbReference type="ARBA" id="ARBA00022989"/>
    </source>
</evidence>
<keyword evidence="4 9" id="KW-0812">Transmembrane</keyword>
<comment type="similarity">
    <text evidence="3">Belongs to the complex I subunit 4 family.</text>
</comment>
<dbReference type="GO" id="GO:0048039">
    <property type="term" value="F:ubiquinone binding"/>
    <property type="evidence" value="ECO:0007669"/>
    <property type="project" value="TreeGrafter"/>
</dbReference>
<keyword evidence="8 10" id="KW-0472">Membrane</keyword>
<evidence type="ECO:0000259" key="12">
    <source>
        <dbReference type="Pfam" id="PF01059"/>
    </source>
</evidence>
<feature type="transmembrane region" description="Helical" evidence="10">
    <location>
        <begin position="208"/>
        <end position="231"/>
    </location>
</feature>
<keyword evidence="7" id="KW-0520">NAD</keyword>
<dbReference type="PANTHER" id="PTHR43507:SF1">
    <property type="entry name" value="NADH-UBIQUINONE OXIDOREDUCTASE CHAIN 4"/>
    <property type="match status" value="1"/>
</dbReference>
<feature type="transmembrane region" description="Helical" evidence="10">
    <location>
        <begin position="283"/>
        <end position="305"/>
    </location>
</feature>
<evidence type="ECO:0000256" key="1">
    <source>
        <dbReference type="ARBA" id="ARBA00002378"/>
    </source>
</evidence>
<dbReference type="NCBIfam" id="NF004499">
    <property type="entry name" value="PRK05846.1-3"/>
    <property type="match status" value="1"/>
</dbReference>
<feature type="transmembrane region" description="Helical" evidence="10">
    <location>
        <begin position="113"/>
        <end position="131"/>
    </location>
</feature>
<comment type="function">
    <text evidence="1">NDH-1 shuttles electrons from NADH, via FMN and iron-sulfur (Fe-S) centers, to quinones in the respiratory chain. The immediate electron acceptor for the enzyme in this species is believed to be ubiquinone. Couples the redox reaction to proton translocation (for every two electrons transferred, four hydrogen ions are translocated across the cytoplasmic membrane), and thus conserves the redox energy in a proton gradient.</text>
</comment>
<feature type="domain" description="NADH:ubiquinone oxidoreductase chain 4 N-terminal" evidence="12">
    <location>
        <begin position="33"/>
        <end position="119"/>
    </location>
</feature>
<feature type="transmembrane region" description="Helical" evidence="10">
    <location>
        <begin position="418"/>
        <end position="438"/>
    </location>
</feature>
<dbReference type="PANTHER" id="PTHR43507">
    <property type="entry name" value="NADH-UBIQUINONE OXIDOREDUCTASE CHAIN 4"/>
    <property type="match status" value="1"/>
</dbReference>
<reference evidence="13 14" key="1">
    <citation type="submission" date="2016-10" db="EMBL/GenBank/DDBJ databases">
        <authorList>
            <person name="de Groot N.N."/>
        </authorList>
    </citation>
    <scope>NUCLEOTIDE SEQUENCE [LARGE SCALE GENOMIC DNA]</scope>
    <source>
        <strain evidence="13 14">DSM 22220</strain>
    </source>
</reference>
<keyword evidence="6 10" id="KW-1133">Transmembrane helix</keyword>
<evidence type="ECO:0000313" key="13">
    <source>
        <dbReference type="EMBL" id="SDD22150.1"/>
    </source>
</evidence>
<feature type="transmembrane region" description="Helical" evidence="10">
    <location>
        <begin position="252"/>
        <end position="271"/>
    </location>
</feature>
<feature type="transmembrane region" description="Helical" evidence="10">
    <location>
        <begin position="166"/>
        <end position="188"/>
    </location>
</feature>
<feature type="transmembrane region" description="Helical" evidence="10">
    <location>
        <begin position="343"/>
        <end position="361"/>
    </location>
</feature>
<dbReference type="Proteomes" id="UP000199344">
    <property type="component" value="Unassembled WGS sequence"/>
</dbReference>
<feature type="transmembrane region" description="Helical" evidence="10">
    <location>
        <begin position="463"/>
        <end position="481"/>
    </location>
</feature>
<dbReference type="Pfam" id="PF00361">
    <property type="entry name" value="Proton_antipo_M"/>
    <property type="match status" value="1"/>
</dbReference>
<dbReference type="NCBIfam" id="NF004501">
    <property type="entry name" value="PRK05846.1-5"/>
    <property type="match status" value="1"/>
</dbReference>
<feature type="transmembrane region" description="Helical" evidence="10">
    <location>
        <begin position="312"/>
        <end position="331"/>
    </location>
</feature>
<evidence type="ECO:0000313" key="14">
    <source>
        <dbReference type="Proteomes" id="UP000199344"/>
    </source>
</evidence>
<dbReference type="Pfam" id="PF01059">
    <property type="entry name" value="Oxidored_q5_N"/>
    <property type="match status" value="1"/>
</dbReference>
<dbReference type="PRINTS" id="PR01437">
    <property type="entry name" value="NUOXDRDTASE4"/>
</dbReference>
<feature type="transmembrane region" description="Helical" evidence="10">
    <location>
        <begin position="137"/>
        <end position="154"/>
    </location>
</feature>
<dbReference type="RefSeq" id="WP_090519974.1">
    <property type="nucleotide sequence ID" value="NZ_FNAH01000001.1"/>
</dbReference>
<proteinExistence type="inferred from homology"/>
<dbReference type="GO" id="GO:0042773">
    <property type="term" value="P:ATP synthesis coupled electron transport"/>
    <property type="evidence" value="ECO:0007669"/>
    <property type="project" value="InterPro"/>
</dbReference>
<name>A0A1G6SYV2_9RHOB</name>
<feature type="transmembrane region" description="Helical" evidence="10">
    <location>
        <begin position="36"/>
        <end position="56"/>
    </location>
</feature>
<protein>
    <submittedName>
        <fullName evidence="13">NADH-quinone oxidoreductase subunit M</fullName>
    </submittedName>
</protein>
<dbReference type="GO" id="GO:0016020">
    <property type="term" value="C:membrane"/>
    <property type="evidence" value="ECO:0007669"/>
    <property type="project" value="UniProtKB-SubCell"/>
</dbReference>
<evidence type="ECO:0000256" key="9">
    <source>
        <dbReference type="RuleBase" id="RU000320"/>
    </source>
</evidence>
<evidence type="ECO:0000256" key="3">
    <source>
        <dbReference type="ARBA" id="ARBA00009025"/>
    </source>
</evidence>
<organism evidence="13 14">
    <name type="scientific">Paracoccus isoporae</name>
    <dbReference type="NCBI Taxonomy" id="591205"/>
    <lineage>
        <taxon>Bacteria</taxon>
        <taxon>Pseudomonadati</taxon>
        <taxon>Pseudomonadota</taxon>
        <taxon>Alphaproteobacteria</taxon>
        <taxon>Rhodobacterales</taxon>
        <taxon>Paracoccaceae</taxon>
        <taxon>Paracoccus</taxon>
    </lineage>
</organism>
<dbReference type="EMBL" id="FNAH01000001">
    <property type="protein sequence ID" value="SDD22150.1"/>
    <property type="molecule type" value="Genomic_DNA"/>
</dbReference>
<dbReference type="GO" id="GO:0008137">
    <property type="term" value="F:NADH dehydrogenase (ubiquinone) activity"/>
    <property type="evidence" value="ECO:0007669"/>
    <property type="project" value="InterPro"/>
</dbReference>
<dbReference type="GO" id="GO:0015990">
    <property type="term" value="P:electron transport coupled proton transport"/>
    <property type="evidence" value="ECO:0007669"/>
    <property type="project" value="TreeGrafter"/>
</dbReference>
<feature type="transmembrane region" description="Helical" evidence="10">
    <location>
        <begin position="382"/>
        <end position="403"/>
    </location>
</feature>